<reference evidence="1 2" key="1">
    <citation type="submission" date="2015-07" db="EMBL/GenBank/DDBJ databases">
        <authorList>
            <person name="Noorani M."/>
        </authorList>
    </citation>
    <scope>NUCLEOTIDE SEQUENCE [LARGE SCALE GENOMIC DNA]</scope>
    <source>
        <strain evidence="1 2">KCTC 42284</strain>
    </source>
</reference>
<proteinExistence type="predicted"/>
<dbReference type="AlphaFoldDB" id="A0A0K0Y019"/>
<dbReference type="RefSeq" id="WP_049726782.1">
    <property type="nucleotide sequence ID" value="NZ_CP012154.1"/>
</dbReference>
<gene>
    <name evidence="1" type="ORF">WM2015_2929</name>
</gene>
<dbReference type="Proteomes" id="UP000066624">
    <property type="component" value="Chromosome"/>
</dbReference>
<dbReference type="KEGG" id="wma:WM2015_2929"/>
<keyword evidence="2" id="KW-1185">Reference proteome</keyword>
<dbReference type="OrthoDB" id="5522195at2"/>
<evidence type="ECO:0000313" key="1">
    <source>
        <dbReference type="EMBL" id="AKS43284.1"/>
    </source>
</evidence>
<accession>A0A0K0Y019</accession>
<dbReference type="NCBIfam" id="NF041518">
    <property type="entry name" value="choice_anch_Q"/>
    <property type="match status" value="1"/>
</dbReference>
<dbReference type="EMBL" id="CP012154">
    <property type="protein sequence ID" value="AKS43284.1"/>
    <property type="molecule type" value="Genomic_DNA"/>
</dbReference>
<dbReference type="InterPro" id="IPR011050">
    <property type="entry name" value="Pectin_lyase_fold/virulence"/>
</dbReference>
<organism evidence="1 2">
    <name type="scientific">Wenzhouxiangella marina</name>
    <dbReference type="NCBI Taxonomy" id="1579979"/>
    <lineage>
        <taxon>Bacteria</taxon>
        <taxon>Pseudomonadati</taxon>
        <taxon>Pseudomonadota</taxon>
        <taxon>Gammaproteobacteria</taxon>
        <taxon>Chromatiales</taxon>
        <taxon>Wenzhouxiangellaceae</taxon>
        <taxon>Wenzhouxiangella</taxon>
    </lineage>
</organism>
<sequence length="68" mass="7016">MNLDPGFGNTARGPYRLGPGSAAIDACSSAQVEDDLDGAGRPSGDGYDIGAFEAEVFVDRVFSDRFGG</sequence>
<name>A0A0K0Y019_9GAMM</name>
<dbReference type="InterPro" id="IPR059226">
    <property type="entry name" value="Choice_anch_Q_dom"/>
</dbReference>
<evidence type="ECO:0000313" key="2">
    <source>
        <dbReference type="Proteomes" id="UP000066624"/>
    </source>
</evidence>
<dbReference type="SUPFAM" id="SSF51126">
    <property type="entry name" value="Pectin lyase-like"/>
    <property type="match status" value="1"/>
</dbReference>
<protein>
    <submittedName>
        <fullName evidence="1">Uncharacterized protein</fullName>
    </submittedName>
</protein>